<dbReference type="InterPro" id="IPR006816">
    <property type="entry name" value="ELMO_dom"/>
</dbReference>
<dbReference type="Proteomes" id="UP000310200">
    <property type="component" value="Unassembled WGS sequence"/>
</dbReference>
<dbReference type="Gene3D" id="6.10.250.810">
    <property type="match status" value="1"/>
</dbReference>
<comment type="caution">
    <text evidence="3">The sequence shown here is derived from an EMBL/GenBank/DDBJ whole genome shotgun (WGS) entry which is preliminary data.</text>
</comment>
<feature type="domain" description="ELMO" evidence="2">
    <location>
        <begin position="739"/>
        <end position="910"/>
    </location>
</feature>
<dbReference type="Pfam" id="PF16457">
    <property type="entry name" value="PH_12"/>
    <property type="match status" value="1"/>
</dbReference>
<keyword evidence="4" id="KW-1185">Reference proteome</keyword>
<dbReference type="InterPro" id="IPR001849">
    <property type="entry name" value="PH_domain"/>
</dbReference>
<dbReference type="Pfam" id="PF11841">
    <property type="entry name" value="ELMO_ARM"/>
    <property type="match status" value="2"/>
</dbReference>
<organism evidence="3 4">
    <name type="scientific">Temnothorax longispinosus</name>
    <dbReference type="NCBI Taxonomy" id="300112"/>
    <lineage>
        <taxon>Eukaryota</taxon>
        <taxon>Metazoa</taxon>
        <taxon>Ecdysozoa</taxon>
        <taxon>Arthropoda</taxon>
        <taxon>Hexapoda</taxon>
        <taxon>Insecta</taxon>
        <taxon>Pterygota</taxon>
        <taxon>Neoptera</taxon>
        <taxon>Endopterygota</taxon>
        <taxon>Hymenoptera</taxon>
        <taxon>Apocrita</taxon>
        <taxon>Aculeata</taxon>
        <taxon>Formicoidea</taxon>
        <taxon>Formicidae</taxon>
        <taxon>Myrmicinae</taxon>
        <taxon>Temnothorax</taxon>
    </lineage>
</organism>
<dbReference type="SUPFAM" id="SSF50729">
    <property type="entry name" value="PH domain-like"/>
    <property type="match status" value="1"/>
</dbReference>
<reference evidence="3 4" key="1">
    <citation type="journal article" date="2019" name="Philos. Trans. R. Soc. Lond., B, Biol. Sci.">
        <title>Ant behaviour and brain gene expression of defending hosts depend on the ecological success of the intruding social parasite.</title>
        <authorList>
            <person name="Kaur R."/>
            <person name="Stoldt M."/>
            <person name="Jongepier E."/>
            <person name="Feldmeyer B."/>
            <person name="Menzel F."/>
            <person name="Bornberg-Bauer E."/>
            <person name="Foitzik S."/>
        </authorList>
    </citation>
    <scope>NUCLEOTIDE SEQUENCE [LARGE SCALE GENOMIC DNA]</scope>
    <source>
        <tissue evidence="3">Whole body</tissue>
    </source>
</reference>
<dbReference type="InterPro" id="IPR016024">
    <property type="entry name" value="ARM-type_fold"/>
</dbReference>
<evidence type="ECO:0000313" key="4">
    <source>
        <dbReference type="Proteomes" id="UP000310200"/>
    </source>
</evidence>
<comment type="function">
    <text evidence="1">Involved in cytoskeletal rearrangements required for phagocytosis of apoptotic cells and cell motility. Acts in association with DOCK1 and CRK. Was initially proposed to be required in complex with DOCK1 to activate Rac Rho small GTPases. May enhance the guanine nucleotide exchange factor (GEF) activity of DOCK1.</text>
</comment>
<dbReference type="SUPFAM" id="SSF48371">
    <property type="entry name" value="ARM repeat"/>
    <property type="match status" value="1"/>
</dbReference>
<dbReference type="GO" id="GO:0005886">
    <property type="term" value="C:plasma membrane"/>
    <property type="evidence" value="ECO:0007669"/>
    <property type="project" value="TreeGrafter"/>
</dbReference>
<dbReference type="PANTHER" id="PTHR12771:SF56">
    <property type="entry name" value="CED-12"/>
    <property type="match status" value="1"/>
</dbReference>
<dbReference type="GO" id="GO:0048870">
    <property type="term" value="P:cell motility"/>
    <property type="evidence" value="ECO:0007669"/>
    <property type="project" value="TreeGrafter"/>
</dbReference>
<dbReference type="InterPro" id="IPR024574">
    <property type="entry name" value="ELMO_ARM"/>
</dbReference>
<dbReference type="PROSITE" id="PS51335">
    <property type="entry name" value="ELMO"/>
    <property type="match status" value="1"/>
</dbReference>
<sequence>MTAAIKMPVQKDSNIVKIAVQMTDQVPQLIEFNQKQPLAGIIQELCNGWGLSDAESYSLQFSENNNQNYITEKNRNEVKNGSILRLEFSPSKTASDILAKLNNGTVEEKVVALSLQKLSTLSMDMTFALEFINKKGLALIISQVEGGKYKGNTLAYSLQSFVELMDHGIVSWDILETPFINKVASYVNNHAVTQDTSIVEASLSILENIVLNSTGKYGQVEKEVTFPNLVMHLQCMNPQIQQNAIALINALFLKADMHKRRAVSATLQSKQVRNVFLTNVIQSTGQVGAEMAHQLYVLQTLMLSLLEQRMMTKMDPQDQDAHDKIKELRRIAFDTEGVNSSDVTARKQGLFAKDYKKLGFKYDINPALDFTETPPGMLALDCMVYFARNHTEAYTKVVLENSCRADDVSYTHLLQKRFPSLDAIKMPVQKDSNIVKIAVQMTDQVPQLIEFNQKQPLAGIIQELCNGWGLSDAESYSLQFSENNNQNYITEKNRNEVKNGSILRLEFSPSKTASDILAKLNNGTVEEKVVALSLQKLSTLSMDMTFALEFINKKGLALIISQVEGGKYKGNTLAYSLQSFVELMDHGIVSWDILETPFINKVASYVNNHAVTQDTSIVEASLSILENIVLNSTGKYGQVEKEVTFPNLVMHLQCMNPQIQQNAIALINALFLKADMHKRRAVSATLQSKQVRNVFLTNVIQSTGQVGAEMAHQLYVLQTLMLSLLEQRMMTKMDPQDQDAHDKIKELRRIAFDTEGVNSSDVTARKQGLFAKDYKKLGFKYDINPALDFTETPPGMLALDCMVYFARNHTEAYTKVVLENSCRADEHECPFGRTSVELVKLLCEVLRIGEAPSEQGQSYHPMFFTHDHPFEEFYCVCIVLLNKTWKEMRATTEDFVKVFSVVREQITRALQCKPTGLDKFKNKLQQLPYSTITNLWQQERTNREEWESHARPIVELREQITPEILELIQQQRLGFLVQGTRFMKYSARGQRIKDKFWYVRLSPNHKVFHYGDCDEKSVPTIDELPTKLAVVEIRGLLTGRDCPHMKDLQRRKTTHQLAFSLALDSVEVSSLDFVAPDEQVFDYWTDGINALLGNRMTSKEAENDLETLLSMDIKLRLLDAEGIDIPQDPPAIPEPPPNYDFCYELKHIKPLIFVHK</sequence>
<dbReference type="PANTHER" id="PTHR12771">
    <property type="entry name" value="ENGULFMENT AND CELL MOTILITY"/>
    <property type="match status" value="1"/>
</dbReference>
<dbReference type="InterPro" id="IPR050868">
    <property type="entry name" value="ELMO_domain-containing"/>
</dbReference>
<dbReference type="STRING" id="300112.A0A4S2KUC1"/>
<proteinExistence type="predicted"/>
<dbReference type="GO" id="GO:0007015">
    <property type="term" value="P:actin filament organization"/>
    <property type="evidence" value="ECO:0007669"/>
    <property type="project" value="TreeGrafter"/>
</dbReference>
<accession>A0A4S2KUC1</accession>
<dbReference type="CDD" id="cd13359">
    <property type="entry name" value="PH_ELMO1_CED-12"/>
    <property type="match status" value="1"/>
</dbReference>
<evidence type="ECO:0000256" key="1">
    <source>
        <dbReference type="ARBA" id="ARBA00024863"/>
    </source>
</evidence>
<evidence type="ECO:0000259" key="2">
    <source>
        <dbReference type="PROSITE" id="PS51335"/>
    </source>
</evidence>
<protein>
    <recommendedName>
        <fullName evidence="2">ELMO domain-containing protein</fullName>
    </recommendedName>
</protein>
<dbReference type="Pfam" id="PF04727">
    <property type="entry name" value="ELMO_CED12"/>
    <property type="match status" value="2"/>
</dbReference>
<dbReference type="EMBL" id="QBLH01001030">
    <property type="protein sequence ID" value="TGZ53480.1"/>
    <property type="molecule type" value="Genomic_DNA"/>
</dbReference>
<dbReference type="AlphaFoldDB" id="A0A4S2KUC1"/>
<dbReference type="InterPro" id="IPR011993">
    <property type="entry name" value="PH-like_dom_sf"/>
</dbReference>
<evidence type="ECO:0000313" key="3">
    <source>
        <dbReference type="EMBL" id="TGZ53480.1"/>
    </source>
</evidence>
<name>A0A4S2KUC1_9HYME</name>
<dbReference type="Gene3D" id="2.30.29.30">
    <property type="entry name" value="Pleckstrin-homology domain (PH domain)/Phosphotyrosine-binding domain (PTB)"/>
    <property type="match status" value="1"/>
</dbReference>
<gene>
    <name evidence="3" type="ORF">DBV15_05869</name>
</gene>